<name>F0X1T1_9STRA</name>
<reference evidence="1" key="1">
    <citation type="journal article" date="2011" name="PLoS Biol.">
        <title>Gene gain and loss during evolution of obligate parasitism in the white rust pathogen of Arabidopsis thaliana.</title>
        <authorList>
            <person name="Kemen E."/>
            <person name="Gardiner A."/>
            <person name="Schultz-Larsen T."/>
            <person name="Kemen A.C."/>
            <person name="Balmuth A.L."/>
            <person name="Robert-Seilaniantz A."/>
            <person name="Bailey K."/>
            <person name="Holub E."/>
            <person name="Studholme D.J."/>
            <person name="Maclean D."/>
            <person name="Jones J.D."/>
        </authorList>
    </citation>
    <scope>NUCLEOTIDE SEQUENCE</scope>
</reference>
<dbReference type="EMBL" id="FR824666">
    <property type="protein sequence ID" value="CCA27784.1"/>
    <property type="molecule type" value="Genomic_DNA"/>
</dbReference>
<protein>
    <submittedName>
        <fullName evidence="1">AlNc14C681G12395 protein</fullName>
    </submittedName>
</protein>
<sequence length="122" mass="13914">MTCSKTSPCILAVDLHLSNNSSAFGSRQQVCGQESELRSSTEVSRHLQREPRRIDRKQKRCKEYSNGHMTTHAVFDEVEAKTYRYDIRHDAKGQICSLMFANPESIALAGVFYDVILLYCTH</sequence>
<gene>
    <name evidence="1" type="primary">AlNc14C681G12395</name>
    <name evidence="1" type="ORF">ALNC14_139280</name>
</gene>
<dbReference type="HOGENOM" id="CLU_2031008_0_0_1"/>
<reference evidence="1" key="2">
    <citation type="submission" date="2011-02" db="EMBL/GenBank/DDBJ databases">
        <authorList>
            <person name="MacLean D."/>
        </authorList>
    </citation>
    <scope>NUCLEOTIDE SEQUENCE</scope>
</reference>
<dbReference type="AlphaFoldDB" id="F0X1T1"/>
<accession>F0X1T1</accession>
<evidence type="ECO:0000313" key="1">
    <source>
        <dbReference type="EMBL" id="CCA27784.1"/>
    </source>
</evidence>
<organism evidence="1">
    <name type="scientific">Albugo laibachii Nc14</name>
    <dbReference type="NCBI Taxonomy" id="890382"/>
    <lineage>
        <taxon>Eukaryota</taxon>
        <taxon>Sar</taxon>
        <taxon>Stramenopiles</taxon>
        <taxon>Oomycota</taxon>
        <taxon>Peronosporomycetes</taxon>
        <taxon>Albuginales</taxon>
        <taxon>Albuginaceae</taxon>
        <taxon>Albugo</taxon>
    </lineage>
</organism>
<proteinExistence type="predicted"/>